<dbReference type="GO" id="GO:0003723">
    <property type="term" value="F:RNA binding"/>
    <property type="evidence" value="ECO:0007669"/>
    <property type="project" value="InterPro"/>
</dbReference>
<dbReference type="Proteomes" id="UP000237423">
    <property type="component" value="Unassembled WGS sequence"/>
</dbReference>
<reference evidence="1 2" key="1">
    <citation type="submission" date="2017-11" db="EMBL/GenBank/DDBJ databases">
        <title>Draft Genome Sequence of Methylobacter psychrotolerans Sph1T, an Obligate Methanotroph from Low-Temperature Environments.</title>
        <authorList>
            <person name="Oshkin I.Y."/>
            <person name="Miroshnikov K."/>
            <person name="Belova S.E."/>
            <person name="Korzhenkov A."/>
            <person name="Toshchakov S.V."/>
            <person name="Dedysh S.N."/>
        </authorList>
    </citation>
    <scope>NUCLEOTIDE SEQUENCE [LARGE SCALE GENOMIC DNA]</scope>
    <source>
        <strain evidence="1 2">Sph1</strain>
    </source>
</reference>
<evidence type="ECO:0000313" key="1">
    <source>
        <dbReference type="EMBL" id="POZ51181.1"/>
    </source>
</evidence>
<comment type="caution">
    <text evidence="1">The sequence shown here is derived from an EMBL/GenBank/DDBJ whole genome shotgun (WGS) entry which is preliminary data.</text>
</comment>
<dbReference type="InterPro" id="IPR018669">
    <property type="entry name" value="Toxin_HigB"/>
</dbReference>
<sequence length="86" mass="9973">MHPDAEKPLNTWYHLVSKNEFANFNESKAIFPSADAVKNKNGDSLTVFNIHGNNVRLIAAIYYNRKTLFVRHILTHAEYDKGKWKL</sequence>
<organism evidence="1 2">
    <name type="scientific">Methylovulum psychrotolerans</name>
    <dbReference type="NCBI Taxonomy" id="1704499"/>
    <lineage>
        <taxon>Bacteria</taxon>
        <taxon>Pseudomonadati</taxon>
        <taxon>Pseudomonadota</taxon>
        <taxon>Gammaproteobacteria</taxon>
        <taxon>Methylococcales</taxon>
        <taxon>Methylococcaceae</taxon>
        <taxon>Methylovulum</taxon>
    </lineage>
</organism>
<dbReference type="AlphaFoldDB" id="A0A2S5CK45"/>
<dbReference type="GO" id="GO:0004519">
    <property type="term" value="F:endonuclease activity"/>
    <property type="evidence" value="ECO:0007669"/>
    <property type="project" value="InterPro"/>
</dbReference>
<evidence type="ECO:0000313" key="2">
    <source>
        <dbReference type="Proteomes" id="UP000237423"/>
    </source>
</evidence>
<protein>
    <submittedName>
        <fullName evidence="1">Type II toxin-antitoxin system HigB family toxin</fullName>
    </submittedName>
</protein>
<name>A0A2S5CK45_9GAMM</name>
<gene>
    <name evidence="1" type="ORF">AADEFJLK_03144</name>
</gene>
<dbReference type="Pfam" id="PF09907">
    <property type="entry name" value="HigB_toxin"/>
    <property type="match status" value="1"/>
</dbReference>
<accession>A0A2S5CK45</accession>
<dbReference type="RefSeq" id="WP_103974903.1">
    <property type="nucleotide sequence ID" value="NZ_PGFZ01000007.1"/>
</dbReference>
<proteinExistence type="predicted"/>
<dbReference type="EMBL" id="PGFZ01000007">
    <property type="protein sequence ID" value="POZ51181.1"/>
    <property type="molecule type" value="Genomic_DNA"/>
</dbReference>
<dbReference type="GO" id="GO:0110001">
    <property type="term" value="C:toxin-antitoxin complex"/>
    <property type="evidence" value="ECO:0007669"/>
    <property type="project" value="InterPro"/>
</dbReference>